<reference evidence="1 2" key="1">
    <citation type="submission" date="2020-11" db="EMBL/GenBank/DDBJ databases">
        <authorList>
            <person name="Sun Q."/>
        </authorList>
    </citation>
    <scope>NUCLEOTIDE SEQUENCE [LARGE SCALE GENOMIC DNA]</scope>
    <source>
        <strain evidence="1 2">P8398</strain>
    </source>
</reference>
<sequence length="193" mass="22226">MLSQHRGSHRYRTLTAGEIAMASLLFRDAIDYRRVRIHSRRYMPFQPSNCAMTPNGHLYFHASCFLDDYAHASVSNRHWFLHEMAHVWQHQLGYAVRLRGAVRIGLSYDYDLAPGKTLADFNMEAQGDLLADYFALRHLSSAVSMRQQRYADSLPLYEEVLAGFLADPASVANLPRDYGRCVLHLKRLARRKV</sequence>
<evidence type="ECO:0000313" key="1">
    <source>
        <dbReference type="EMBL" id="QPI53284.1"/>
    </source>
</evidence>
<evidence type="ECO:0000313" key="2">
    <source>
        <dbReference type="Proteomes" id="UP000662888"/>
    </source>
</evidence>
<accession>A0AA49AB86</accession>
<proteinExistence type="predicted"/>
<dbReference type="Proteomes" id="UP000662888">
    <property type="component" value="Chromosome"/>
</dbReference>
<name>A0AA49AB86_9BURK</name>
<protein>
    <submittedName>
        <fullName evidence="1">Rhs element Vgr protein</fullName>
    </submittedName>
</protein>
<dbReference type="EMBL" id="CP065053">
    <property type="protein sequence ID" value="QPI53284.1"/>
    <property type="molecule type" value="Genomic_DNA"/>
</dbReference>
<organism evidence="1 2">
    <name type="scientific">Massilia antarctica</name>
    <dbReference type="NCBI Taxonomy" id="2765360"/>
    <lineage>
        <taxon>Bacteria</taxon>
        <taxon>Pseudomonadati</taxon>
        <taxon>Pseudomonadota</taxon>
        <taxon>Betaproteobacteria</taxon>
        <taxon>Burkholderiales</taxon>
        <taxon>Oxalobacteraceae</taxon>
        <taxon>Telluria group</taxon>
        <taxon>Massilia</taxon>
    </lineage>
</organism>
<gene>
    <name evidence="1" type="ORF">IV454_15505</name>
</gene>
<keyword evidence="2" id="KW-1185">Reference proteome</keyword>